<dbReference type="SMART" id="SM00558">
    <property type="entry name" value="JmjC"/>
    <property type="match status" value="1"/>
</dbReference>
<dbReference type="InterPro" id="IPR056520">
    <property type="entry name" value="ARM_KDM8_N"/>
</dbReference>
<dbReference type="GO" id="GO:0051213">
    <property type="term" value="F:dioxygenase activity"/>
    <property type="evidence" value="ECO:0007669"/>
    <property type="project" value="UniProtKB-KW"/>
</dbReference>
<dbReference type="PROSITE" id="PS51184">
    <property type="entry name" value="JMJC"/>
    <property type="match status" value="1"/>
</dbReference>
<dbReference type="PANTHER" id="PTHR12461">
    <property type="entry name" value="HYPOXIA-INDUCIBLE FACTOR 1 ALPHA INHIBITOR-RELATED"/>
    <property type="match status" value="1"/>
</dbReference>
<sequence>MAAATGEAERVAALLREITGEGGFAFVASAEKAAAAGDIRAAEAAREMAWEQLHSGPWSEVGAAWRDAYALSCLHVARLRAGAGDRPAALRALDMGLIMGGSLLRSDLEAAVACISDGVVRRRRRARGPPDSCQVGKNYVCSEWKQELITFSQFLERMWSTGCPSNLTYLAQHPLFEQIKELNEDIMVPDYCYAGGGELQSLNAWFGPHGTVTPLHHDPHHNILAQVLGRKYIRLYPASISEDLYPHTETMLSNTSQVDLDNIDLKEFPKVDNLDFMDCILEEGDLLYIPPKWWHYVRSLSTSFSVSFWWRATILPSGNS</sequence>
<protein>
    <recommendedName>
        <fullName evidence="1">JmjC domain-containing protein</fullName>
    </recommendedName>
</protein>
<feature type="domain" description="JmjC" evidence="1">
    <location>
        <begin position="177"/>
        <end position="320"/>
    </location>
</feature>
<dbReference type="Pfam" id="PF24472">
    <property type="entry name" value="ARM_KDM8_N"/>
    <property type="match status" value="1"/>
</dbReference>
<dbReference type="PANTHER" id="PTHR12461:SF105">
    <property type="entry name" value="HYPOXIA-INDUCIBLE FACTOR 1-ALPHA INHIBITOR"/>
    <property type="match status" value="1"/>
</dbReference>
<evidence type="ECO:0000313" key="3">
    <source>
        <dbReference type="Proteomes" id="UP001054889"/>
    </source>
</evidence>
<dbReference type="Proteomes" id="UP001054889">
    <property type="component" value="Unassembled WGS sequence"/>
</dbReference>
<gene>
    <name evidence="2" type="primary">gb22231</name>
    <name evidence="2" type="ORF">PR202_gb22231</name>
</gene>
<proteinExistence type="predicted"/>
<evidence type="ECO:0000259" key="1">
    <source>
        <dbReference type="PROSITE" id="PS51184"/>
    </source>
</evidence>
<comment type="caution">
    <text evidence="2">The sequence shown here is derived from an EMBL/GenBank/DDBJ whole genome shotgun (WGS) entry which is preliminary data.</text>
</comment>
<dbReference type="SUPFAM" id="SSF51197">
    <property type="entry name" value="Clavaminate synthase-like"/>
    <property type="match status" value="1"/>
</dbReference>
<dbReference type="FunFam" id="2.60.120.650:FF:000029">
    <property type="entry name" value="lysine-specific demethylase JMJ30"/>
    <property type="match status" value="1"/>
</dbReference>
<dbReference type="AlphaFoldDB" id="A0AAV5FF52"/>
<dbReference type="Gene3D" id="2.60.120.650">
    <property type="entry name" value="Cupin"/>
    <property type="match status" value="1"/>
</dbReference>
<dbReference type="Pfam" id="PF08007">
    <property type="entry name" value="JmjC_2"/>
    <property type="match status" value="1"/>
</dbReference>
<dbReference type="GO" id="GO:0005634">
    <property type="term" value="C:nucleus"/>
    <property type="evidence" value="ECO:0007669"/>
    <property type="project" value="UniProtKB-SubCell"/>
</dbReference>
<reference evidence="2" key="2">
    <citation type="submission" date="2021-12" db="EMBL/GenBank/DDBJ databases">
        <title>Resequencing data analysis of finger millet.</title>
        <authorList>
            <person name="Hatakeyama M."/>
            <person name="Aluri S."/>
            <person name="Balachadran M.T."/>
            <person name="Sivarajan S.R."/>
            <person name="Poveda L."/>
            <person name="Shimizu-Inatsugi R."/>
            <person name="Schlapbach R."/>
            <person name="Sreeman S.M."/>
            <person name="Shimizu K.K."/>
        </authorList>
    </citation>
    <scope>NUCLEOTIDE SEQUENCE</scope>
</reference>
<dbReference type="EMBL" id="BQKI01000085">
    <property type="protein sequence ID" value="GJN33611.1"/>
    <property type="molecule type" value="Genomic_DNA"/>
</dbReference>
<reference evidence="2" key="1">
    <citation type="journal article" date="2018" name="DNA Res.">
        <title>Multiple hybrid de novo genome assembly of finger millet, an orphan allotetraploid crop.</title>
        <authorList>
            <person name="Hatakeyama M."/>
            <person name="Aluri S."/>
            <person name="Balachadran M.T."/>
            <person name="Sivarajan S.R."/>
            <person name="Patrignani A."/>
            <person name="Gruter S."/>
            <person name="Poveda L."/>
            <person name="Shimizu-Inatsugi R."/>
            <person name="Baeten J."/>
            <person name="Francoijs K.J."/>
            <person name="Nataraja K.N."/>
            <person name="Reddy Y.A.N."/>
            <person name="Phadnis S."/>
            <person name="Ravikumar R.L."/>
            <person name="Schlapbach R."/>
            <person name="Sreeman S.M."/>
            <person name="Shimizu K.K."/>
        </authorList>
    </citation>
    <scope>NUCLEOTIDE SEQUENCE</scope>
</reference>
<organism evidence="2 3">
    <name type="scientific">Eleusine coracana subsp. coracana</name>
    <dbReference type="NCBI Taxonomy" id="191504"/>
    <lineage>
        <taxon>Eukaryota</taxon>
        <taxon>Viridiplantae</taxon>
        <taxon>Streptophyta</taxon>
        <taxon>Embryophyta</taxon>
        <taxon>Tracheophyta</taxon>
        <taxon>Spermatophyta</taxon>
        <taxon>Magnoliopsida</taxon>
        <taxon>Liliopsida</taxon>
        <taxon>Poales</taxon>
        <taxon>Poaceae</taxon>
        <taxon>PACMAD clade</taxon>
        <taxon>Chloridoideae</taxon>
        <taxon>Cynodonteae</taxon>
        <taxon>Eleusininae</taxon>
        <taxon>Eleusine</taxon>
    </lineage>
</organism>
<keyword evidence="3" id="KW-1185">Reference proteome</keyword>
<dbReference type="InterPro" id="IPR003347">
    <property type="entry name" value="JmjC_dom"/>
</dbReference>
<evidence type="ECO:0000313" key="2">
    <source>
        <dbReference type="EMBL" id="GJN33611.1"/>
    </source>
</evidence>
<name>A0AAV5FF52_ELECO</name>
<dbReference type="GO" id="GO:0046872">
    <property type="term" value="F:metal ion binding"/>
    <property type="evidence" value="ECO:0007669"/>
    <property type="project" value="UniProtKB-KW"/>
</dbReference>
<accession>A0AAV5FF52</accession>